<keyword evidence="3" id="KW-1185">Reference proteome</keyword>
<keyword evidence="2" id="KW-0255">Endonuclease</keyword>
<reference evidence="2 3" key="1">
    <citation type="submission" date="2020-12" db="EMBL/GenBank/DDBJ databases">
        <authorList>
            <person name="Ruan W."/>
            <person name="Khan S.A."/>
            <person name="Jeon C.O."/>
        </authorList>
    </citation>
    <scope>NUCLEOTIDE SEQUENCE [LARGE SCALE GENOMIC DNA]</scope>
    <source>
        <strain evidence="2 3">MA-13</strain>
    </source>
</reference>
<reference evidence="2 3" key="2">
    <citation type="submission" date="2021-08" db="EMBL/GenBank/DDBJ databases">
        <title>Rheinheimera aquimaris sp. nov., isolated from seawater of the East Sea in Korea.</title>
        <authorList>
            <person name="Kim K.H."/>
            <person name="Wenting R."/>
            <person name="Kim K.R."/>
            <person name="Jeon C.O."/>
        </authorList>
    </citation>
    <scope>NUCLEOTIDE SEQUENCE [LARGE SCALE GENOMIC DNA]</scope>
    <source>
        <strain evidence="2 3">MA-13</strain>
    </source>
</reference>
<protein>
    <submittedName>
        <fullName evidence="2">Restriction endonuclease</fullName>
    </submittedName>
</protein>
<dbReference type="GO" id="GO:0004519">
    <property type="term" value="F:endonuclease activity"/>
    <property type="evidence" value="ECO:0007669"/>
    <property type="project" value="UniProtKB-KW"/>
</dbReference>
<dbReference type="InterPro" id="IPR011335">
    <property type="entry name" value="Restrct_endonuc-II-like"/>
</dbReference>
<dbReference type="EMBL" id="JAERPS020000004">
    <property type="protein sequence ID" value="MBZ9612324.1"/>
    <property type="molecule type" value="Genomic_DNA"/>
</dbReference>
<evidence type="ECO:0000259" key="1">
    <source>
        <dbReference type="Pfam" id="PF04471"/>
    </source>
</evidence>
<sequence length="285" mass="32102">MSSLTHIEKQKLERELGMGGGYVLNFSNRTFDDFFREVVGVNIYDQRFDNGSGSKAQRMRAFWDLATVAQLVMLLEGLVEAWEIYSDARISNTTRDLLENIILRLTGKEKSPNPAKSAATQSLDESVSNVLMQKLIKLSELQPQARGYEFERFLKELFEVYGLAPRASFRMVGEQIDGSFQLQNETYLLEAKWQNAPIGAGDLHTFEGKLGEKASWSRGLFVSISGLTQDGLNAFGRGKRVVCMDGFDLYEILRLRMSFEATVAAKVRRAAETGRPFVSVRELSL</sequence>
<evidence type="ECO:0000313" key="3">
    <source>
        <dbReference type="Proteomes" id="UP000663814"/>
    </source>
</evidence>
<keyword evidence="2" id="KW-0378">Hydrolase</keyword>
<dbReference type="RefSeq" id="WP_205311547.1">
    <property type="nucleotide sequence ID" value="NZ_JAERPS020000004.1"/>
</dbReference>
<evidence type="ECO:0000313" key="2">
    <source>
        <dbReference type="EMBL" id="MBZ9612324.1"/>
    </source>
</evidence>
<name>A0ABS7X9T7_9GAMM</name>
<dbReference type="InterPro" id="IPR011856">
    <property type="entry name" value="tRNA_endonuc-like_dom_sf"/>
</dbReference>
<gene>
    <name evidence="2" type="ORF">I4W93_012020</name>
</gene>
<dbReference type="InterPro" id="IPR007560">
    <property type="entry name" value="Restrct_endonuc_IV_Mrr"/>
</dbReference>
<dbReference type="Gene3D" id="3.40.1350.10">
    <property type="match status" value="1"/>
</dbReference>
<dbReference type="SUPFAM" id="SSF52980">
    <property type="entry name" value="Restriction endonuclease-like"/>
    <property type="match status" value="1"/>
</dbReference>
<organism evidence="2 3">
    <name type="scientific">Rheinheimera maricola</name>
    <dbReference type="NCBI Taxonomy" id="2793282"/>
    <lineage>
        <taxon>Bacteria</taxon>
        <taxon>Pseudomonadati</taxon>
        <taxon>Pseudomonadota</taxon>
        <taxon>Gammaproteobacteria</taxon>
        <taxon>Chromatiales</taxon>
        <taxon>Chromatiaceae</taxon>
        <taxon>Rheinheimera</taxon>
    </lineage>
</organism>
<proteinExistence type="predicted"/>
<accession>A0ABS7X9T7</accession>
<dbReference type="Proteomes" id="UP000663814">
    <property type="component" value="Unassembled WGS sequence"/>
</dbReference>
<dbReference type="Pfam" id="PF04471">
    <property type="entry name" value="Mrr_cat"/>
    <property type="match status" value="1"/>
</dbReference>
<feature type="domain" description="Restriction endonuclease type IV Mrr" evidence="1">
    <location>
        <begin position="146"/>
        <end position="252"/>
    </location>
</feature>
<keyword evidence="2" id="KW-0540">Nuclease</keyword>
<comment type="caution">
    <text evidence="2">The sequence shown here is derived from an EMBL/GenBank/DDBJ whole genome shotgun (WGS) entry which is preliminary data.</text>
</comment>